<gene>
    <name evidence="2" type="ORF">Asi03nite_53720</name>
</gene>
<keyword evidence="3" id="KW-1185">Reference proteome</keyword>
<evidence type="ECO:0000313" key="3">
    <source>
        <dbReference type="Proteomes" id="UP000629619"/>
    </source>
</evidence>
<proteinExistence type="predicted"/>
<dbReference type="Proteomes" id="UP000629619">
    <property type="component" value="Unassembled WGS sequence"/>
</dbReference>
<accession>A0A919NB08</accession>
<dbReference type="Pfam" id="PF25547">
    <property type="entry name" value="WXG100_2"/>
    <property type="match status" value="1"/>
</dbReference>
<dbReference type="AlphaFoldDB" id="A0A919NB08"/>
<evidence type="ECO:0000313" key="2">
    <source>
        <dbReference type="EMBL" id="GIF07834.1"/>
    </source>
</evidence>
<dbReference type="InterPro" id="IPR057746">
    <property type="entry name" value="CpnT-like_N"/>
</dbReference>
<feature type="domain" description="Outer membrane channel protein CpnT-like N-terminal" evidence="1">
    <location>
        <begin position="10"/>
        <end position="136"/>
    </location>
</feature>
<comment type="caution">
    <text evidence="2">The sequence shown here is derived from an EMBL/GenBank/DDBJ whole genome shotgun (WGS) entry which is preliminary data.</text>
</comment>
<sequence length="163" mass="17230">MSIEIPHQLAELLNELGYLWPESDENRILELGHSWLRFSDTVDQLHETATVTATQVSRDHQAEAIDAFRSAWAAEDAGAAVLARGGSGATAIGSGLVICAGVVIALKVNVITQLTLLAIEILQAIATAEITLGASLLEIPAFKEITSLALNFLISKATEAVLG</sequence>
<reference evidence="2" key="1">
    <citation type="submission" date="2021-01" db="EMBL/GenBank/DDBJ databases">
        <title>Whole genome shotgun sequence of Actinoplanes siamensis NBRC 109076.</title>
        <authorList>
            <person name="Komaki H."/>
            <person name="Tamura T."/>
        </authorList>
    </citation>
    <scope>NUCLEOTIDE SEQUENCE</scope>
    <source>
        <strain evidence="2">NBRC 109076</strain>
    </source>
</reference>
<organism evidence="2 3">
    <name type="scientific">Actinoplanes siamensis</name>
    <dbReference type="NCBI Taxonomy" id="1223317"/>
    <lineage>
        <taxon>Bacteria</taxon>
        <taxon>Bacillati</taxon>
        <taxon>Actinomycetota</taxon>
        <taxon>Actinomycetes</taxon>
        <taxon>Micromonosporales</taxon>
        <taxon>Micromonosporaceae</taxon>
        <taxon>Actinoplanes</taxon>
    </lineage>
</organism>
<name>A0A919NB08_9ACTN</name>
<dbReference type="EMBL" id="BOMW01000054">
    <property type="protein sequence ID" value="GIF07834.1"/>
    <property type="molecule type" value="Genomic_DNA"/>
</dbReference>
<evidence type="ECO:0000259" key="1">
    <source>
        <dbReference type="Pfam" id="PF25547"/>
    </source>
</evidence>
<dbReference type="RefSeq" id="WP_239102941.1">
    <property type="nucleotide sequence ID" value="NZ_BOMW01000054.1"/>
</dbReference>
<protein>
    <recommendedName>
        <fullName evidence="1">Outer membrane channel protein CpnT-like N-terminal domain-containing protein</fullName>
    </recommendedName>
</protein>